<feature type="non-terminal residue" evidence="1">
    <location>
        <position position="1"/>
    </location>
</feature>
<protein>
    <submittedName>
        <fullName evidence="1">Uncharacterized protein</fullName>
    </submittedName>
</protein>
<dbReference type="EMBL" id="JBAHYK010000453">
    <property type="protein sequence ID" value="KAL0573870.1"/>
    <property type="molecule type" value="Genomic_DNA"/>
</dbReference>
<reference evidence="1 2" key="1">
    <citation type="submission" date="2024-02" db="EMBL/GenBank/DDBJ databases">
        <title>A draft genome for the cacao thread blight pathogen Marasmius crinis-equi.</title>
        <authorList>
            <person name="Cohen S.P."/>
            <person name="Baruah I.K."/>
            <person name="Amoako-Attah I."/>
            <person name="Bukari Y."/>
            <person name="Meinhardt L.W."/>
            <person name="Bailey B.A."/>
        </authorList>
    </citation>
    <scope>NUCLEOTIDE SEQUENCE [LARGE SCALE GENOMIC DNA]</scope>
    <source>
        <strain evidence="1 2">GH-76</strain>
    </source>
</reference>
<gene>
    <name evidence="1" type="ORF">V5O48_008087</name>
</gene>
<name>A0ABR3FEU8_9AGAR</name>
<proteinExistence type="predicted"/>
<dbReference type="Proteomes" id="UP001465976">
    <property type="component" value="Unassembled WGS sequence"/>
</dbReference>
<evidence type="ECO:0000313" key="2">
    <source>
        <dbReference type="Proteomes" id="UP001465976"/>
    </source>
</evidence>
<comment type="caution">
    <text evidence="1">The sequence shown here is derived from an EMBL/GenBank/DDBJ whole genome shotgun (WGS) entry which is preliminary data.</text>
</comment>
<evidence type="ECO:0000313" key="1">
    <source>
        <dbReference type="EMBL" id="KAL0573870.1"/>
    </source>
</evidence>
<keyword evidence="2" id="KW-1185">Reference proteome</keyword>
<accession>A0ABR3FEU8</accession>
<sequence length="114" mass="12784">IGIVKEEDVFLSLSKQIAAQFSQEENAGTFVVIKKQISLLLPPGANHPAFLIVIAWSSEAYPHNEADGLTESHHYIFHELLICWTRMLPLFFRTAFILGSVPQEVIPSYLQSST</sequence>
<organism evidence="1 2">
    <name type="scientific">Marasmius crinis-equi</name>
    <dbReference type="NCBI Taxonomy" id="585013"/>
    <lineage>
        <taxon>Eukaryota</taxon>
        <taxon>Fungi</taxon>
        <taxon>Dikarya</taxon>
        <taxon>Basidiomycota</taxon>
        <taxon>Agaricomycotina</taxon>
        <taxon>Agaricomycetes</taxon>
        <taxon>Agaricomycetidae</taxon>
        <taxon>Agaricales</taxon>
        <taxon>Marasmiineae</taxon>
        <taxon>Marasmiaceae</taxon>
        <taxon>Marasmius</taxon>
    </lineage>
</organism>